<accession>A0A6N3ESM9</accession>
<dbReference type="PRINTS" id="PR00344">
    <property type="entry name" value="BCTRLSENSOR"/>
</dbReference>
<evidence type="ECO:0000313" key="10">
    <source>
        <dbReference type="EMBL" id="VYU42708.1"/>
    </source>
</evidence>
<evidence type="ECO:0000256" key="1">
    <source>
        <dbReference type="ARBA" id="ARBA00000085"/>
    </source>
</evidence>
<dbReference type="GO" id="GO:0005886">
    <property type="term" value="C:plasma membrane"/>
    <property type="evidence" value="ECO:0007669"/>
    <property type="project" value="TreeGrafter"/>
</dbReference>
<dbReference type="EC" id="2.7.13.3" evidence="3"/>
<keyword evidence="6 10" id="KW-0418">Kinase</keyword>
<dbReference type="PANTHER" id="PTHR45453:SF1">
    <property type="entry name" value="PHOSPHATE REGULON SENSOR PROTEIN PHOR"/>
    <property type="match status" value="1"/>
</dbReference>
<dbReference type="InterPro" id="IPR003661">
    <property type="entry name" value="HisK_dim/P_dom"/>
</dbReference>
<feature type="domain" description="Histidine kinase" evidence="9">
    <location>
        <begin position="200"/>
        <end position="408"/>
    </location>
</feature>
<evidence type="ECO:0000256" key="4">
    <source>
        <dbReference type="ARBA" id="ARBA00022553"/>
    </source>
</evidence>
<keyword evidence="8" id="KW-0812">Transmembrane</keyword>
<organism evidence="10">
    <name type="scientific">Clostridium symbiosum</name>
    <name type="common">Bacteroides symbiosus</name>
    <dbReference type="NCBI Taxonomy" id="1512"/>
    <lineage>
        <taxon>Bacteria</taxon>
        <taxon>Bacillati</taxon>
        <taxon>Bacillota</taxon>
        <taxon>Clostridia</taxon>
        <taxon>Lachnospirales</taxon>
        <taxon>Lachnospiraceae</taxon>
        <taxon>Otoolea</taxon>
    </lineage>
</organism>
<protein>
    <recommendedName>
        <fullName evidence="3">histidine kinase</fullName>
        <ecNumber evidence="3">2.7.13.3</ecNumber>
    </recommendedName>
</protein>
<dbReference type="Gene3D" id="3.30.565.10">
    <property type="entry name" value="Histidine kinase-like ATPase, C-terminal domain"/>
    <property type="match status" value="1"/>
</dbReference>
<dbReference type="Gene3D" id="1.10.287.130">
    <property type="match status" value="1"/>
</dbReference>
<dbReference type="InterPro" id="IPR003594">
    <property type="entry name" value="HATPase_dom"/>
</dbReference>
<dbReference type="InterPro" id="IPR050351">
    <property type="entry name" value="BphY/WalK/GraS-like"/>
</dbReference>
<dbReference type="InterPro" id="IPR005467">
    <property type="entry name" value="His_kinase_dom"/>
</dbReference>
<evidence type="ECO:0000256" key="3">
    <source>
        <dbReference type="ARBA" id="ARBA00012438"/>
    </source>
</evidence>
<dbReference type="SMART" id="SM00387">
    <property type="entry name" value="HATPase_c"/>
    <property type="match status" value="1"/>
</dbReference>
<gene>
    <name evidence="10" type="primary">yycG_3</name>
    <name evidence="10" type="ORF">CSLFYP84_02206</name>
</gene>
<evidence type="ECO:0000256" key="7">
    <source>
        <dbReference type="ARBA" id="ARBA00023012"/>
    </source>
</evidence>
<evidence type="ECO:0000256" key="2">
    <source>
        <dbReference type="ARBA" id="ARBA00004370"/>
    </source>
</evidence>
<keyword evidence="8" id="KW-0472">Membrane</keyword>
<dbReference type="RefSeq" id="WP_021640834.1">
    <property type="nucleotide sequence ID" value="NZ_CACRUA010000026.1"/>
</dbReference>
<dbReference type="CDD" id="cd00075">
    <property type="entry name" value="HATPase"/>
    <property type="match status" value="1"/>
</dbReference>
<evidence type="ECO:0000256" key="5">
    <source>
        <dbReference type="ARBA" id="ARBA00022679"/>
    </source>
</evidence>
<dbReference type="InterPro" id="IPR036890">
    <property type="entry name" value="HATPase_C_sf"/>
</dbReference>
<dbReference type="PANTHER" id="PTHR45453">
    <property type="entry name" value="PHOSPHATE REGULON SENSOR PROTEIN PHOR"/>
    <property type="match status" value="1"/>
</dbReference>
<dbReference type="Pfam" id="PF00512">
    <property type="entry name" value="HisKA"/>
    <property type="match status" value="1"/>
</dbReference>
<dbReference type="AlphaFoldDB" id="A0A6N3ESM9"/>
<name>A0A6N3ESM9_CLOSY</name>
<proteinExistence type="predicted"/>
<dbReference type="CDD" id="cd00082">
    <property type="entry name" value="HisKA"/>
    <property type="match status" value="1"/>
</dbReference>
<keyword evidence="7" id="KW-0902">Two-component regulatory system</keyword>
<keyword evidence="5 10" id="KW-0808">Transferase</keyword>
<feature type="transmembrane region" description="Helical" evidence="8">
    <location>
        <begin position="157"/>
        <end position="179"/>
    </location>
</feature>
<dbReference type="InterPro" id="IPR036097">
    <property type="entry name" value="HisK_dim/P_sf"/>
</dbReference>
<keyword evidence="8" id="KW-1133">Transmembrane helix</keyword>
<dbReference type="InterPro" id="IPR004358">
    <property type="entry name" value="Sig_transdc_His_kin-like_C"/>
</dbReference>
<dbReference type="SUPFAM" id="SSF47384">
    <property type="entry name" value="Homodimeric domain of signal transducing histidine kinase"/>
    <property type="match status" value="1"/>
</dbReference>
<dbReference type="GO" id="GO:0000155">
    <property type="term" value="F:phosphorelay sensor kinase activity"/>
    <property type="evidence" value="ECO:0007669"/>
    <property type="project" value="InterPro"/>
</dbReference>
<dbReference type="SMART" id="SM00388">
    <property type="entry name" value="HisKA"/>
    <property type="match status" value="1"/>
</dbReference>
<evidence type="ECO:0000256" key="8">
    <source>
        <dbReference type="SAM" id="Phobius"/>
    </source>
</evidence>
<dbReference type="GO" id="GO:0004721">
    <property type="term" value="F:phosphoprotein phosphatase activity"/>
    <property type="evidence" value="ECO:0007669"/>
    <property type="project" value="TreeGrafter"/>
</dbReference>
<dbReference type="PROSITE" id="PS50109">
    <property type="entry name" value="HIS_KIN"/>
    <property type="match status" value="1"/>
</dbReference>
<comment type="subcellular location">
    <subcellularLocation>
        <location evidence="2">Membrane</location>
    </subcellularLocation>
</comment>
<evidence type="ECO:0000259" key="9">
    <source>
        <dbReference type="PROSITE" id="PS50109"/>
    </source>
</evidence>
<sequence length="408" mass="45822">MLKKMKRRFIASAMVAFGAVMLVLVTVINIANCYLTTKKQDNLLNIILEYDKKTFSQPGTGFPPISDMPWAGGPEAEFMTRFFIVRCDSDNNVTVISRAYISSVDEETARNYTEEILAKGKVKGYFKDYRYCVSREEGEIILVFLNASNALQFMESLLIVSVGIGIVSLLVVFLLVMILSHRAIQPYVKNIERQKRFITDAGHELKTPLTSIATSADIAAMEYEGDEWIANIQKQTARLTRLVSDLVTLSRLDEEMIIYDKMVFSLSDAAWEIAEPFASLAKAGGKTYIQNIEDRLEMEADRNSIQQLLSILLDNALKYSDEGGKIRLDIYRSHNRICMKVFNTCELQGITDLERLFDRFYRPDESRSTNTGGTGIGLSMAQAIVEAHGGKITVNSTDGKTIIFTVVI</sequence>
<evidence type="ECO:0000256" key="6">
    <source>
        <dbReference type="ARBA" id="ARBA00022777"/>
    </source>
</evidence>
<keyword evidence="4" id="KW-0597">Phosphoprotein</keyword>
<dbReference type="EMBL" id="CACRUA010000026">
    <property type="protein sequence ID" value="VYU42708.1"/>
    <property type="molecule type" value="Genomic_DNA"/>
</dbReference>
<comment type="catalytic activity">
    <reaction evidence="1">
        <text>ATP + protein L-histidine = ADP + protein N-phospho-L-histidine.</text>
        <dbReference type="EC" id="2.7.13.3"/>
    </reaction>
</comment>
<dbReference type="Pfam" id="PF02518">
    <property type="entry name" value="HATPase_c"/>
    <property type="match status" value="1"/>
</dbReference>
<dbReference type="GO" id="GO:0016036">
    <property type="term" value="P:cellular response to phosphate starvation"/>
    <property type="evidence" value="ECO:0007669"/>
    <property type="project" value="TreeGrafter"/>
</dbReference>
<reference evidence="10" key="1">
    <citation type="submission" date="2019-11" db="EMBL/GenBank/DDBJ databases">
        <authorList>
            <person name="Feng L."/>
        </authorList>
    </citation>
    <scope>NUCLEOTIDE SEQUENCE</scope>
    <source>
        <strain evidence="10">CsymbiosumLFYP84</strain>
    </source>
</reference>
<dbReference type="SUPFAM" id="SSF55874">
    <property type="entry name" value="ATPase domain of HSP90 chaperone/DNA topoisomerase II/histidine kinase"/>
    <property type="match status" value="1"/>
</dbReference>